<evidence type="ECO:0000313" key="2">
    <source>
        <dbReference type="EMBL" id="MCC2222663.1"/>
    </source>
</evidence>
<dbReference type="Pfam" id="PF13730">
    <property type="entry name" value="HTH_36"/>
    <property type="match status" value="1"/>
</dbReference>
<dbReference type="Gene3D" id="1.10.10.10">
    <property type="entry name" value="Winged helix-like DNA-binding domain superfamily/Winged helix DNA-binding domain"/>
    <property type="match status" value="1"/>
</dbReference>
<reference evidence="2 3" key="1">
    <citation type="submission" date="2021-10" db="EMBL/GenBank/DDBJ databases">
        <title>Anaerobic single-cell dispensing facilitates the cultivation of human gut bacteria.</title>
        <authorList>
            <person name="Afrizal A."/>
        </authorList>
    </citation>
    <scope>NUCLEOTIDE SEQUENCE [LARGE SCALE GENOMIC DNA]</scope>
    <source>
        <strain evidence="2 3">CLA-AA-H224</strain>
    </source>
</reference>
<accession>A0AAE3E5M2</accession>
<dbReference type="SUPFAM" id="SSF46785">
    <property type="entry name" value="Winged helix' DNA-binding domain"/>
    <property type="match status" value="1"/>
</dbReference>
<dbReference type="EMBL" id="JAJEQN010000043">
    <property type="protein sequence ID" value="MCC2222663.1"/>
    <property type="molecule type" value="Genomic_DNA"/>
</dbReference>
<dbReference type="AlphaFoldDB" id="A0AAE3E5M2"/>
<feature type="region of interest" description="Disordered" evidence="1">
    <location>
        <begin position="122"/>
        <end position="150"/>
    </location>
</feature>
<feature type="compositionally biased region" description="Low complexity" evidence="1">
    <location>
        <begin position="127"/>
        <end position="140"/>
    </location>
</feature>
<comment type="caution">
    <text evidence="2">The sequence shown here is derived from an EMBL/GenBank/DDBJ whole genome shotgun (WGS) entry which is preliminary data.</text>
</comment>
<proteinExistence type="predicted"/>
<sequence>MIHNDFLDYEGLNSKEKLVMITLMRYDGTAFPSIPKLSKKIGLSERTVRYALKSLEEKNFISRHPRYTADGARMSNSYTITDDPDIWKSETSDELSEEISKQELEEMAELLRAAGYTIQSPTEQTVSNSQAASQEQLSLSDTSDSEEVMPSKNVEEYSMDYLYQYFNYDLICSFKNPYGGLNFLENEHDQKVLDTVFSVLYDMLNDPSAYIQIGQDSIPQAVVKNELLGLTFDAIIGVIDAYNNETEHGAIYDPVSWLRNALYKGSQPHIPDG</sequence>
<dbReference type="InterPro" id="IPR036388">
    <property type="entry name" value="WH-like_DNA-bd_sf"/>
</dbReference>
<dbReference type="InterPro" id="IPR036390">
    <property type="entry name" value="WH_DNA-bd_sf"/>
</dbReference>
<gene>
    <name evidence="2" type="ORF">LKD48_13705</name>
</gene>
<dbReference type="Proteomes" id="UP001198200">
    <property type="component" value="Unassembled WGS sequence"/>
</dbReference>
<organism evidence="2 3">
    <name type="scientific">Anthropogastromicrobium aceti</name>
    <dbReference type="NCBI Taxonomy" id="2981768"/>
    <lineage>
        <taxon>Bacteria</taxon>
        <taxon>Bacillati</taxon>
        <taxon>Bacillota</taxon>
        <taxon>Clostridia</taxon>
        <taxon>Lachnospirales</taxon>
        <taxon>Lachnospiraceae</taxon>
        <taxon>Anthropogastromicrobium</taxon>
    </lineage>
</organism>
<keyword evidence="3" id="KW-1185">Reference proteome</keyword>
<protein>
    <submittedName>
        <fullName evidence="2">Helix-turn-helix domain-containing protein</fullName>
    </submittedName>
</protein>
<name>A0AAE3E5M2_9FIRM</name>
<evidence type="ECO:0000313" key="3">
    <source>
        <dbReference type="Proteomes" id="UP001198200"/>
    </source>
</evidence>
<evidence type="ECO:0000256" key="1">
    <source>
        <dbReference type="SAM" id="MobiDB-lite"/>
    </source>
</evidence>